<dbReference type="RefSeq" id="WP_067649637.1">
    <property type="nucleotide sequence ID" value="NZ_CP015249.1"/>
</dbReference>
<accession>A0A160DWW2</accession>
<proteinExistence type="predicted"/>
<keyword evidence="3" id="KW-1185">Reference proteome</keyword>
<keyword evidence="1" id="KW-0472">Membrane</keyword>
<feature type="transmembrane region" description="Helical" evidence="1">
    <location>
        <begin position="53"/>
        <end position="73"/>
    </location>
</feature>
<organism evidence="2 3">
    <name type="scientific">Dokdonella koreensis DS-123</name>
    <dbReference type="NCBI Taxonomy" id="1300342"/>
    <lineage>
        <taxon>Bacteria</taxon>
        <taxon>Pseudomonadati</taxon>
        <taxon>Pseudomonadota</taxon>
        <taxon>Gammaproteobacteria</taxon>
        <taxon>Lysobacterales</taxon>
        <taxon>Rhodanobacteraceae</taxon>
        <taxon>Dokdonella</taxon>
    </lineage>
</organism>
<keyword evidence="1" id="KW-1133">Transmembrane helix</keyword>
<gene>
    <name evidence="2" type="ORF">I596_3175</name>
</gene>
<feature type="transmembrane region" description="Helical" evidence="1">
    <location>
        <begin position="106"/>
        <end position="125"/>
    </location>
</feature>
<dbReference type="STRING" id="1300342.I596_3175"/>
<dbReference type="EMBL" id="CP015249">
    <property type="protein sequence ID" value="ANB19165.1"/>
    <property type="molecule type" value="Genomic_DNA"/>
</dbReference>
<dbReference type="AlphaFoldDB" id="A0A160DWW2"/>
<dbReference type="InterPro" id="IPR021125">
    <property type="entry name" value="DUF2127"/>
</dbReference>
<feature type="transmembrane region" description="Helical" evidence="1">
    <location>
        <begin position="79"/>
        <end position="99"/>
    </location>
</feature>
<evidence type="ECO:0000313" key="3">
    <source>
        <dbReference type="Proteomes" id="UP000076830"/>
    </source>
</evidence>
<keyword evidence="1" id="KW-0812">Transmembrane</keyword>
<dbReference type="KEGG" id="dko:I596_3175"/>
<protein>
    <submittedName>
        <fullName evidence="2">Membrane protein</fullName>
    </submittedName>
</protein>
<feature type="transmembrane region" description="Helical" evidence="1">
    <location>
        <begin position="20"/>
        <end position="41"/>
    </location>
</feature>
<sequence length="162" mass="17473">MTMAGDPASHRAVPVALRGIAVFKFTKSALLASLAVGLHALDDPSVMHRLSHALGPFAAGHHLLAGWLAAVPVPPAGRWSWFAVLALAYASVFLVEGIGLWRGRRWGEYLTVAVTASLIPFEVWENWRHPGWLRVLVLVANGAILVYLIVLLRRSRAAGAAT</sequence>
<dbReference type="Proteomes" id="UP000076830">
    <property type="component" value="Chromosome"/>
</dbReference>
<name>A0A160DWW2_9GAMM</name>
<dbReference type="OrthoDB" id="121772at2"/>
<reference evidence="2 3" key="1">
    <citation type="submission" date="2016-04" db="EMBL/GenBank/DDBJ databases">
        <title>Complete genome sequence of Dokdonella koreensis DS-123T.</title>
        <authorList>
            <person name="Kim J.F."/>
            <person name="Lee H."/>
            <person name="Kwak M.-J."/>
        </authorList>
    </citation>
    <scope>NUCLEOTIDE SEQUENCE [LARGE SCALE GENOMIC DNA]</scope>
    <source>
        <strain evidence="2 3">DS-123</strain>
    </source>
</reference>
<dbReference type="Pfam" id="PF09900">
    <property type="entry name" value="DUF2127"/>
    <property type="match status" value="1"/>
</dbReference>
<evidence type="ECO:0000256" key="1">
    <source>
        <dbReference type="SAM" id="Phobius"/>
    </source>
</evidence>
<feature type="transmembrane region" description="Helical" evidence="1">
    <location>
        <begin position="131"/>
        <end position="152"/>
    </location>
</feature>
<evidence type="ECO:0000313" key="2">
    <source>
        <dbReference type="EMBL" id="ANB19165.1"/>
    </source>
</evidence>